<protein>
    <recommendedName>
        <fullName evidence="5">Secreted protein</fullName>
    </recommendedName>
</protein>
<accession>K0S9T8</accession>
<comment type="caution">
    <text evidence="3">The sequence shown here is derived from an EMBL/GenBank/DDBJ whole genome shotgun (WGS) entry which is preliminary data.</text>
</comment>
<organism evidence="3 4">
    <name type="scientific">Thalassiosira oceanica</name>
    <name type="common">Marine diatom</name>
    <dbReference type="NCBI Taxonomy" id="159749"/>
    <lineage>
        <taxon>Eukaryota</taxon>
        <taxon>Sar</taxon>
        <taxon>Stramenopiles</taxon>
        <taxon>Ochrophyta</taxon>
        <taxon>Bacillariophyta</taxon>
        <taxon>Coscinodiscophyceae</taxon>
        <taxon>Thalassiosirophycidae</taxon>
        <taxon>Thalassiosirales</taxon>
        <taxon>Thalassiosiraceae</taxon>
        <taxon>Thalassiosira</taxon>
    </lineage>
</organism>
<evidence type="ECO:0000256" key="2">
    <source>
        <dbReference type="SAM" id="SignalP"/>
    </source>
</evidence>
<evidence type="ECO:0000256" key="1">
    <source>
        <dbReference type="SAM" id="MobiDB-lite"/>
    </source>
</evidence>
<dbReference type="EMBL" id="AGNL01027406">
    <property type="protein sequence ID" value="EJK57671.1"/>
    <property type="molecule type" value="Genomic_DNA"/>
</dbReference>
<keyword evidence="2" id="KW-0732">Signal</keyword>
<feature type="signal peptide" evidence="2">
    <location>
        <begin position="1"/>
        <end position="27"/>
    </location>
</feature>
<feature type="non-terminal residue" evidence="3">
    <location>
        <position position="150"/>
    </location>
</feature>
<gene>
    <name evidence="3" type="ORF">THAOC_22258</name>
</gene>
<name>K0S9T8_THAOC</name>
<evidence type="ECO:0008006" key="5">
    <source>
        <dbReference type="Google" id="ProtNLM"/>
    </source>
</evidence>
<keyword evidence="4" id="KW-1185">Reference proteome</keyword>
<feature type="region of interest" description="Disordered" evidence="1">
    <location>
        <begin position="122"/>
        <end position="150"/>
    </location>
</feature>
<feature type="chain" id="PRO_5003836973" description="Secreted protein" evidence="2">
    <location>
        <begin position="28"/>
        <end position="150"/>
    </location>
</feature>
<dbReference type="AlphaFoldDB" id="K0S9T8"/>
<evidence type="ECO:0000313" key="4">
    <source>
        <dbReference type="Proteomes" id="UP000266841"/>
    </source>
</evidence>
<evidence type="ECO:0000313" key="3">
    <source>
        <dbReference type="EMBL" id="EJK57671.1"/>
    </source>
</evidence>
<proteinExistence type="predicted"/>
<sequence>MFAWGWCRVRMAKEMSGLVALPVGACCGDDIEGGGVRGGAQVGEVGLRSVLDRGQGLAGPLAKTVRPFTLFRALGTLTRRRAWIFPRPFKFSPRTMRSRTDDVGSLGQNRSAAVKASVGERKIFNGPGARPGQTGAPTLKDTHHWRPGQT</sequence>
<reference evidence="3 4" key="1">
    <citation type="journal article" date="2012" name="Genome Biol.">
        <title>Genome and low-iron response of an oceanic diatom adapted to chronic iron limitation.</title>
        <authorList>
            <person name="Lommer M."/>
            <person name="Specht M."/>
            <person name="Roy A.S."/>
            <person name="Kraemer L."/>
            <person name="Andreson R."/>
            <person name="Gutowska M.A."/>
            <person name="Wolf J."/>
            <person name="Bergner S.V."/>
            <person name="Schilhabel M.B."/>
            <person name="Klostermeier U.C."/>
            <person name="Beiko R.G."/>
            <person name="Rosenstiel P."/>
            <person name="Hippler M."/>
            <person name="Laroche J."/>
        </authorList>
    </citation>
    <scope>NUCLEOTIDE SEQUENCE [LARGE SCALE GENOMIC DNA]</scope>
    <source>
        <strain evidence="3 4">CCMP1005</strain>
    </source>
</reference>
<dbReference type="Proteomes" id="UP000266841">
    <property type="component" value="Unassembled WGS sequence"/>
</dbReference>